<gene>
    <name evidence="1" type="ORF">QBA35_42460</name>
</gene>
<evidence type="ECO:0000313" key="2">
    <source>
        <dbReference type="Proteomes" id="UP001310290"/>
    </source>
</evidence>
<dbReference type="RefSeq" id="WP_334662104.1">
    <property type="nucleotide sequence ID" value="NZ_JARULZ010000003.1"/>
</dbReference>
<protein>
    <submittedName>
        <fullName evidence="1">Uncharacterized protein</fullName>
    </submittedName>
</protein>
<feature type="non-terminal residue" evidence="1">
    <location>
        <position position="66"/>
    </location>
</feature>
<dbReference type="Proteomes" id="UP001310290">
    <property type="component" value="Unassembled WGS sequence"/>
</dbReference>
<evidence type="ECO:0000313" key="1">
    <source>
        <dbReference type="EMBL" id="MEH0639779.1"/>
    </source>
</evidence>
<name>A0ABU8B1H2_9ACTN</name>
<organism evidence="1 2">
    <name type="scientific">Streptomyces bottropensis</name>
    <dbReference type="NCBI Taxonomy" id="42235"/>
    <lineage>
        <taxon>Bacteria</taxon>
        <taxon>Bacillati</taxon>
        <taxon>Actinomycetota</taxon>
        <taxon>Actinomycetes</taxon>
        <taxon>Kitasatosporales</taxon>
        <taxon>Streptomycetaceae</taxon>
        <taxon>Streptomyces</taxon>
    </lineage>
</organism>
<keyword evidence="2" id="KW-1185">Reference proteome</keyword>
<reference evidence="1" key="1">
    <citation type="submission" date="2023-04" db="EMBL/GenBank/DDBJ databases">
        <title>Genomic diversity of scab-causing Streptomyces spp. in the province of Quebec, Canada.</title>
        <authorList>
            <person name="Biessy A."/>
            <person name="Cadieux M."/>
            <person name="Ciotola M."/>
            <person name="Filion M."/>
        </authorList>
    </citation>
    <scope>NUCLEOTIDE SEQUENCE</scope>
    <source>
        <strain evidence="1">B21-115</strain>
    </source>
</reference>
<dbReference type="EMBL" id="JARULZ010000003">
    <property type="protein sequence ID" value="MEH0639779.1"/>
    <property type="molecule type" value="Genomic_DNA"/>
</dbReference>
<sequence>MHQIAGVGVEGIEVHHGERRIQVLGGPLQLGHRTSLNPAMAEAADFTSGQDATCALTSAPFLGSSV</sequence>
<proteinExistence type="predicted"/>
<accession>A0ABU8B1H2</accession>
<comment type="caution">
    <text evidence="1">The sequence shown here is derived from an EMBL/GenBank/DDBJ whole genome shotgun (WGS) entry which is preliminary data.</text>
</comment>